<dbReference type="InterPro" id="IPR027417">
    <property type="entry name" value="P-loop_NTPase"/>
</dbReference>
<dbReference type="SMART" id="SM00174">
    <property type="entry name" value="RHO"/>
    <property type="match status" value="1"/>
</dbReference>
<evidence type="ECO:0000313" key="4">
    <source>
        <dbReference type="Proteomes" id="UP000031036"/>
    </source>
</evidence>
<name>A0A0B2V0J5_TOXCA</name>
<dbReference type="Gene3D" id="3.40.50.300">
    <property type="entry name" value="P-loop containing nucleotide triphosphate hydrolases"/>
    <property type="match status" value="2"/>
</dbReference>
<accession>A0A0B2V0J5</accession>
<dbReference type="OrthoDB" id="5864735at2759"/>
<dbReference type="Pfam" id="PF00071">
    <property type="entry name" value="Ras"/>
    <property type="match status" value="2"/>
</dbReference>
<dbReference type="InterPro" id="IPR001806">
    <property type="entry name" value="Small_GTPase"/>
</dbReference>
<evidence type="ECO:0000256" key="1">
    <source>
        <dbReference type="ARBA" id="ARBA00022741"/>
    </source>
</evidence>
<dbReference type="GO" id="GO:0007264">
    <property type="term" value="P:small GTPase-mediated signal transduction"/>
    <property type="evidence" value="ECO:0007669"/>
    <property type="project" value="InterPro"/>
</dbReference>
<keyword evidence="2" id="KW-0342">GTP-binding</keyword>
<dbReference type="SMART" id="SM00173">
    <property type="entry name" value="RAS"/>
    <property type="match status" value="1"/>
</dbReference>
<dbReference type="SMART" id="SM00175">
    <property type="entry name" value="RAB"/>
    <property type="match status" value="1"/>
</dbReference>
<protein>
    <submittedName>
        <fullName evidence="3">Rho-related protein racC</fullName>
    </submittedName>
</protein>
<sequence length="162" mass="18436">MSDNQVSIRCVVVGDNGVGKSTLIQSYVNNKFIENLEEITDMPIVEKLRSELYVGVDVCILCYNIANEKSLENIETKWVLEVKDYCPERPYILVGTKGDLCGELKRRENIILETEDTNELAQKISASNHIICSSMKMVCQLTLFASLLSFYHLSFRFTINNN</sequence>
<organism evidence="3 4">
    <name type="scientific">Toxocara canis</name>
    <name type="common">Canine roundworm</name>
    <dbReference type="NCBI Taxonomy" id="6265"/>
    <lineage>
        <taxon>Eukaryota</taxon>
        <taxon>Metazoa</taxon>
        <taxon>Ecdysozoa</taxon>
        <taxon>Nematoda</taxon>
        <taxon>Chromadorea</taxon>
        <taxon>Rhabditida</taxon>
        <taxon>Spirurina</taxon>
        <taxon>Ascaridomorpha</taxon>
        <taxon>Ascaridoidea</taxon>
        <taxon>Toxocaridae</taxon>
        <taxon>Toxocara</taxon>
    </lineage>
</organism>
<keyword evidence="4" id="KW-1185">Reference proteome</keyword>
<dbReference type="GO" id="GO:0003924">
    <property type="term" value="F:GTPase activity"/>
    <property type="evidence" value="ECO:0007669"/>
    <property type="project" value="InterPro"/>
</dbReference>
<dbReference type="PROSITE" id="PS51419">
    <property type="entry name" value="RAB"/>
    <property type="match status" value="1"/>
</dbReference>
<dbReference type="GO" id="GO:0005525">
    <property type="term" value="F:GTP binding"/>
    <property type="evidence" value="ECO:0007669"/>
    <property type="project" value="UniProtKB-KW"/>
</dbReference>
<dbReference type="EMBL" id="JPKZ01002802">
    <property type="protein sequence ID" value="KHN74994.1"/>
    <property type="molecule type" value="Genomic_DNA"/>
</dbReference>
<gene>
    <name evidence="3" type="primary">racC</name>
    <name evidence="3" type="ORF">Tcan_17421</name>
</gene>
<proteinExistence type="predicted"/>
<reference evidence="3 4" key="1">
    <citation type="submission" date="2014-11" db="EMBL/GenBank/DDBJ databases">
        <title>Genetic blueprint of the zoonotic pathogen Toxocara canis.</title>
        <authorList>
            <person name="Zhu X.-Q."/>
            <person name="Korhonen P.K."/>
            <person name="Cai H."/>
            <person name="Young N.D."/>
            <person name="Nejsum P."/>
            <person name="von Samson-Himmelstjerna G."/>
            <person name="Boag P.R."/>
            <person name="Tan P."/>
            <person name="Li Q."/>
            <person name="Min J."/>
            <person name="Yang Y."/>
            <person name="Wang X."/>
            <person name="Fang X."/>
            <person name="Hall R.S."/>
            <person name="Hofmann A."/>
            <person name="Sternberg P.W."/>
            <person name="Jex A.R."/>
            <person name="Gasser R.B."/>
        </authorList>
    </citation>
    <scope>NUCLEOTIDE SEQUENCE [LARGE SCALE GENOMIC DNA]</scope>
    <source>
        <strain evidence="3">PN_DK_2014</strain>
    </source>
</reference>
<dbReference type="AlphaFoldDB" id="A0A0B2V0J5"/>
<keyword evidence="1" id="KW-0547">Nucleotide-binding</keyword>
<dbReference type="STRING" id="6265.A0A0B2V0J5"/>
<dbReference type="InterPro" id="IPR003578">
    <property type="entry name" value="Small_GTPase_Rho"/>
</dbReference>
<dbReference type="SUPFAM" id="SSF52540">
    <property type="entry name" value="P-loop containing nucleoside triphosphate hydrolases"/>
    <property type="match status" value="1"/>
</dbReference>
<dbReference type="Proteomes" id="UP000031036">
    <property type="component" value="Unassembled WGS sequence"/>
</dbReference>
<evidence type="ECO:0000313" key="3">
    <source>
        <dbReference type="EMBL" id="KHN74994.1"/>
    </source>
</evidence>
<dbReference type="PANTHER" id="PTHR24072">
    <property type="entry name" value="RHO FAMILY GTPASE"/>
    <property type="match status" value="1"/>
</dbReference>
<evidence type="ECO:0000256" key="2">
    <source>
        <dbReference type="ARBA" id="ARBA00023134"/>
    </source>
</evidence>
<comment type="caution">
    <text evidence="3">The sequence shown here is derived from an EMBL/GenBank/DDBJ whole genome shotgun (WGS) entry which is preliminary data.</text>
</comment>